<dbReference type="EMBL" id="LR778175">
    <property type="protein sequence ID" value="CAB1276495.1"/>
    <property type="molecule type" value="Genomic_DNA"/>
</dbReference>
<proteinExistence type="predicted"/>
<accession>A0A7G1QAP7</accession>
<reference evidence="1 2" key="1">
    <citation type="submission" date="2020-03" db="EMBL/GenBank/DDBJ databases">
        <authorList>
            <person name="Picone N."/>
        </authorList>
    </citation>
    <scope>NUCLEOTIDE SEQUENCE [LARGE SCALE GENOMIC DNA]</scope>
    <source>
        <strain evidence="1">NSCAC1</strain>
    </source>
</reference>
<evidence type="ECO:0008006" key="3">
    <source>
        <dbReference type="Google" id="ProtNLM"/>
    </source>
</evidence>
<organism evidence="1 2">
    <name type="scientific">Candidatus Nitrosacidococcus tergens</name>
    <dbReference type="NCBI Taxonomy" id="553981"/>
    <lineage>
        <taxon>Bacteria</taxon>
        <taxon>Pseudomonadati</taxon>
        <taxon>Pseudomonadota</taxon>
        <taxon>Gammaproteobacteria</taxon>
        <taxon>Chromatiales</taxon>
        <taxon>Chromatiaceae</taxon>
        <taxon>Candidatus Nitrosacidococcus</taxon>
    </lineage>
</organism>
<dbReference type="AlphaFoldDB" id="A0A7G1QAP7"/>
<gene>
    <name evidence="1" type="ORF">NSCAC_1200</name>
</gene>
<dbReference type="RefSeq" id="WP_232085900.1">
    <property type="nucleotide sequence ID" value="NZ_LR778175.1"/>
</dbReference>
<name>A0A7G1QAP7_9GAMM</name>
<evidence type="ECO:0000313" key="2">
    <source>
        <dbReference type="Proteomes" id="UP000516072"/>
    </source>
</evidence>
<dbReference type="Proteomes" id="UP000516072">
    <property type="component" value="Chromosome"/>
</dbReference>
<keyword evidence="2" id="KW-1185">Reference proteome</keyword>
<protein>
    <recommendedName>
        <fullName evidence="3">Lipocalin-like domain-containing protein</fullName>
    </recommendedName>
</protein>
<sequence>MNNRNILASIFFLIPFLVTTAIYAQVEIKDPSEMAGAWLMEMTALKQDGGGSNKEEQTWEFDPSDGIVIQSGYNKFVRKNTKFTKNYKIVNNTVVEISDASDTTKYKVIEKTPTKMVLKGPYGYHFFKKK</sequence>
<evidence type="ECO:0000313" key="1">
    <source>
        <dbReference type="EMBL" id="CAB1276495.1"/>
    </source>
</evidence>
<dbReference type="KEGG" id="ntg:NSCAC_1200"/>